<keyword evidence="2" id="KW-1185">Reference proteome</keyword>
<evidence type="ECO:0000313" key="2">
    <source>
        <dbReference type="Proteomes" id="UP000790377"/>
    </source>
</evidence>
<dbReference type="EMBL" id="MU269321">
    <property type="protein sequence ID" value="KAH7902998.1"/>
    <property type="molecule type" value="Genomic_DNA"/>
</dbReference>
<dbReference type="Proteomes" id="UP000790377">
    <property type="component" value="Unassembled WGS sequence"/>
</dbReference>
<gene>
    <name evidence="1" type="ORF">BJ138DRAFT_1021270</name>
</gene>
<name>A0ACB7ZRN3_9AGAM</name>
<organism evidence="1 2">
    <name type="scientific">Hygrophoropsis aurantiaca</name>
    <dbReference type="NCBI Taxonomy" id="72124"/>
    <lineage>
        <taxon>Eukaryota</taxon>
        <taxon>Fungi</taxon>
        <taxon>Dikarya</taxon>
        <taxon>Basidiomycota</taxon>
        <taxon>Agaricomycotina</taxon>
        <taxon>Agaricomycetes</taxon>
        <taxon>Agaricomycetidae</taxon>
        <taxon>Boletales</taxon>
        <taxon>Coniophorineae</taxon>
        <taxon>Hygrophoropsidaceae</taxon>
        <taxon>Hygrophoropsis</taxon>
    </lineage>
</organism>
<proteinExistence type="predicted"/>
<evidence type="ECO:0000313" key="1">
    <source>
        <dbReference type="EMBL" id="KAH7902998.1"/>
    </source>
</evidence>
<comment type="caution">
    <text evidence="1">The sequence shown here is derived from an EMBL/GenBank/DDBJ whole genome shotgun (WGS) entry which is preliminary data.</text>
</comment>
<protein>
    <submittedName>
        <fullName evidence="1">Uncharacterized protein</fullName>
    </submittedName>
</protein>
<accession>A0ACB7ZRN3</accession>
<sequence>MLCRKKGPKLSIVSDLTTCRRHIESKHPAPYRDWCSKVDFKSKLPGDVKKRKAAIAIANASQTRIDGHLRPATPTERVVPYTDARFRQVAAEWLIENDMPIQALDHPKFKEMIDVASRATNGVKIPNRKATRDEIMNMFKKQMTRLKDKLNVGLSFVSSNLDDLNIL</sequence>
<reference evidence="1" key="1">
    <citation type="journal article" date="2021" name="New Phytol.">
        <title>Evolutionary innovations through gain and loss of genes in the ectomycorrhizal Boletales.</title>
        <authorList>
            <person name="Wu G."/>
            <person name="Miyauchi S."/>
            <person name="Morin E."/>
            <person name="Kuo A."/>
            <person name="Drula E."/>
            <person name="Varga T."/>
            <person name="Kohler A."/>
            <person name="Feng B."/>
            <person name="Cao Y."/>
            <person name="Lipzen A."/>
            <person name="Daum C."/>
            <person name="Hundley H."/>
            <person name="Pangilinan J."/>
            <person name="Johnson J."/>
            <person name="Barry K."/>
            <person name="LaButti K."/>
            <person name="Ng V."/>
            <person name="Ahrendt S."/>
            <person name="Min B."/>
            <person name="Choi I.G."/>
            <person name="Park H."/>
            <person name="Plett J.M."/>
            <person name="Magnuson J."/>
            <person name="Spatafora J.W."/>
            <person name="Nagy L.G."/>
            <person name="Henrissat B."/>
            <person name="Grigoriev I.V."/>
            <person name="Yang Z.L."/>
            <person name="Xu J."/>
            <person name="Martin F.M."/>
        </authorList>
    </citation>
    <scope>NUCLEOTIDE SEQUENCE</scope>
    <source>
        <strain evidence="1">ATCC 28755</strain>
    </source>
</reference>